<dbReference type="AlphaFoldDB" id="A0A0E9WGK0"/>
<dbReference type="EMBL" id="GBXM01019862">
    <property type="protein sequence ID" value="JAH88715.1"/>
    <property type="molecule type" value="Transcribed_RNA"/>
</dbReference>
<name>A0A0E9WGK0_ANGAN</name>
<organism evidence="1">
    <name type="scientific">Anguilla anguilla</name>
    <name type="common">European freshwater eel</name>
    <name type="synonym">Muraena anguilla</name>
    <dbReference type="NCBI Taxonomy" id="7936"/>
    <lineage>
        <taxon>Eukaryota</taxon>
        <taxon>Metazoa</taxon>
        <taxon>Chordata</taxon>
        <taxon>Craniata</taxon>
        <taxon>Vertebrata</taxon>
        <taxon>Euteleostomi</taxon>
        <taxon>Actinopterygii</taxon>
        <taxon>Neopterygii</taxon>
        <taxon>Teleostei</taxon>
        <taxon>Anguilliformes</taxon>
        <taxon>Anguillidae</taxon>
        <taxon>Anguilla</taxon>
    </lineage>
</organism>
<proteinExistence type="predicted"/>
<reference evidence="1" key="2">
    <citation type="journal article" date="2015" name="Fish Shellfish Immunol.">
        <title>Early steps in the European eel (Anguilla anguilla)-Vibrio vulnificus interaction in the gills: Role of the RtxA13 toxin.</title>
        <authorList>
            <person name="Callol A."/>
            <person name="Pajuelo D."/>
            <person name="Ebbesson L."/>
            <person name="Teles M."/>
            <person name="MacKenzie S."/>
            <person name="Amaro C."/>
        </authorList>
    </citation>
    <scope>NUCLEOTIDE SEQUENCE</scope>
</reference>
<accession>A0A0E9WGK0</accession>
<evidence type="ECO:0000313" key="1">
    <source>
        <dbReference type="EMBL" id="JAH88715.1"/>
    </source>
</evidence>
<protein>
    <submittedName>
        <fullName evidence="1">Uncharacterized protein</fullName>
    </submittedName>
</protein>
<sequence length="116" mass="12911">MTLSNIWYSLMRLIALSTWILKRAISCVCVISALLNCPLGPKNVGITSLTFMSVRRSLIRNPLSAMTSSPGCRRLRMPDSLVISLSEMEPVYRLLTRQIDPEGVMPISDFSVVVPL</sequence>
<reference evidence="1" key="1">
    <citation type="submission" date="2014-11" db="EMBL/GenBank/DDBJ databases">
        <authorList>
            <person name="Amaro Gonzalez C."/>
        </authorList>
    </citation>
    <scope>NUCLEOTIDE SEQUENCE</scope>
</reference>